<dbReference type="HOGENOM" id="CLU_170298_0_0_6"/>
<keyword evidence="2" id="KW-1185">Reference proteome</keyword>
<evidence type="ECO:0000313" key="2">
    <source>
        <dbReference type="Proteomes" id="UP000003374"/>
    </source>
</evidence>
<name>A4BM85_9GAMM</name>
<proteinExistence type="predicted"/>
<protein>
    <submittedName>
        <fullName evidence="1">Uncharacterized protein</fullName>
    </submittedName>
</protein>
<dbReference type="Proteomes" id="UP000003374">
    <property type="component" value="Unassembled WGS sequence"/>
</dbReference>
<dbReference type="EMBL" id="AAOF01000001">
    <property type="protein sequence ID" value="EAR23423.1"/>
    <property type="molecule type" value="Genomic_DNA"/>
</dbReference>
<gene>
    <name evidence="1" type="ORF">NB231_16423</name>
</gene>
<dbReference type="AlphaFoldDB" id="A4BM85"/>
<dbReference type="eggNOG" id="COG2801">
    <property type="taxonomic scope" value="Bacteria"/>
</dbReference>
<dbReference type="RefSeq" id="WP_005004699.1">
    <property type="nucleotide sequence ID" value="NZ_CH672427.1"/>
</dbReference>
<organism evidence="1 2">
    <name type="scientific">Nitrococcus mobilis Nb-231</name>
    <dbReference type="NCBI Taxonomy" id="314278"/>
    <lineage>
        <taxon>Bacteria</taxon>
        <taxon>Pseudomonadati</taxon>
        <taxon>Pseudomonadota</taxon>
        <taxon>Gammaproteobacteria</taxon>
        <taxon>Chromatiales</taxon>
        <taxon>Ectothiorhodospiraceae</taxon>
        <taxon>Nitrococcus</taxon>
    </lineage>
</organism>
<reference evidence="1 2" key="1">
    <citation type="submission" date="2006-02" db="EMBL/GenBank/DDBJ databases">
        <authorList>
            <person name="Waterbury J."/>
            <person name="Ferriera S."/>
            <person name="Johnson J."/>
            <person name="Kravitz S."/>
            <person name="Halpern A."/>
            <person name="Remington K."/>
            <person name="Beeson K."/>
            <person name="Tran B."/>
            <person name="Rogers Y.-H."/>
            <person name="Friedman R."/>
            <person name="Venter J.C."/>
        </authorList>
    </citation>
    <scope>NUCLEOTIDE SEQUENCE [LARGE SCALE GENOMIC DNA]</scope>
    <source>
        <strain evidence="1 2">Nb-231</strain>
    </source>
</reference>
<sequence length="114" mass="12799">MSRRVSETYRSAFNEEFRVEAQESGSAFVPLMGVALDEVLCEQFERTVGADNCVAFESRKLQIPASGHRMHYVKVKVRVHRYGDGSLAVFHGPRKLAEYEAEPGRDQPKIQAAA</sequence>
<accession>A4BM85</accession>
<evidence type="ECO:0000313" key="1">
    <source>
        <dbReference type="EMBL" id="EAR23423.1"/>
    </source>
</evidence>
<comment type="caution">
    <text evidence="1">The sequence shown here is derived from an EMBL/GenBank/DDBJ whole genome shotgun (WGS) entry which is preliminary data.</text>
</comment>